<comment type="caution">
    <text evidence="2">The sequence shown here is derived from an EMBL/GenBank/DDBJ whole genome shotgun (WGS) entry which is preliminary data.</text>
</comment>
<organism evidence="2 3">
    <name type="scientific">Plakobranchus ocellatus</name>
    <dbReference type="NCBI Taxonomy" id="259542"/>
    <lineage>
        <taxon>Eukaryota</taxon>
        <taxon>Metazoa</taxon>
        <taxon>Spiralia</taxon>
        <taxon>Lophotrochozoa</taxon>
        <taxon>Mollusca</taxon>
        <taxon>Gastropoda</taxon>
        <taxon>Heterobranchia</taxon>
        <taxon>Euthyneura</taxon>
        <taxon>Panpulmonata</taxon>
        <taxon>Sacoglossa</taxon>
        <taxon>Placobranchoidea</taxon>
        <taxon>Plakobranchidae</taxon>
        <taxon>Plakobranchus</taxon>
    </lineage>
</organism>
<evidence type="ECO:0000313" key="2">
    <source>
        <dbReference type="EMBL" id="GFN91341.1"/>
    </source>
</evidence>
<protein>
    <submittedName>
        <fullName evidence="2">Uncharacterized protein</fullName>
    </submittedName>
</protein>
<dbReference type="EMBL" id="BLXT01002129">
    <property type="protein sequence ID" value="GFN91341.1"/>
    <property type="molecule type" value="Genomic_DNA"/>
</dbReference>
<dbReference type="Proteomes" id="UP000735302">
    <property type="component" value="Unassembled WGS sequence"/>
</dbReference>
<name>A0AAV3Z9Y4_9GAST</name>
<feature type="region of interest" description="Disordered" evidence="1">
    <location>
        <begin position="46"/>
        <end position="65"/>
    </location>
</feature>
<proteinExistence type="predicted"/>
<sequence length="149" mass="16021">MKTASPPQRFQADRFLDMLAKTFDPKVAYADLLAALHQRLNLEPPTSANTTMSVPEAASGSPTTLEAAVNCPEAVPIPGTVVTYTSEPHVRGSRAFYQTTTGDLRLFGPPSGRGADGGARTRDRRVPADLKAYSQATVPRALPKLQRTK</sequence>
<feature type="compositionally biased region" description="Basic and acidic residues" evidence="1">
    <location>
        <begin position="119"/>
        <end position="128"/>
    </location>
</feature>
<evidence type="ECO:0000256" key="1">
    <source>
        <dbReference type="SAM" id="MobiDB-lite"/>
    </source>
</evidence>
<accession>A0AAV3Z9Y4</accession>
<evidence type="ECO:0000313" key="3">
    <source>
        <dbReference type="Proteomes" id="UP000735302"/>
    </source>
</evidence>
<keyword evidence="3" id="KW-1185">Reference proteome</keyword>
<dbReference type="AlphaFoldDB" id="A0AAV3Z9Y4"/>
<gene>
    <name evidence="2" type="ORF">PoB_001784700</name>
</gene>
<reference evidence="2 3" key="1">
    <citation type="journal article" date="2021" name="Elife">
        <title>Chloroplast acquisition without the gene transfer in kleptoplastic sea slugs, Plakobranchus ocellatus.</title>
        <authorList>
            <person name="Maeda T."/>
            <person name="Takahashi S."/>
            <person name="Yoshida T."/>
            <person name="Shimamura S."/>
            <person name="Takaki Y."/>
            <person name="Nagai Y."/>
            <person name="Toyoda A."/>
            <person name="Suzuki Y."/>
            <person name="Arimoto A."/>
            <person name="Ishii H."/>
            <person name="Satoh N."/>
            <person name="Nishiyama T."/>
            <person name="Hasebe M."/>
            <person name="Maruyama T."/>
            <person name="Minagawa J."/>
            <person name="Obokata J."/>
            <person name="Shigenobu S."/>
        </authorList>
    </citation>
    <scope>NUCLEOTIDE SEQUENCE [LARGE SCALE GENOMIC DNA]</scope>
</reference>
<feature type="region of interest" description="Disordered" evidence="1">
    <location>
        <begin position="102"/>
        <end position="149"/>
    </location>
</feature>